<dbReference type="InterPro" id="IPR035985">
    <property type="entry name" value="Ubiquitin-activating_enz"/>
</dbReference>
<reference evidence="2 3" key="1">
    <citation type="submission" date="2019-06" db="EMBL/GenBank/DDBJ databases">
        <title>Quisquiliibacterium sp. nov., isolated from a maize field.</title>
        <authorList>
            <person name="Lin S.-Y."/>
            <person name="Tsai C.-F."/>
            <person name="Young C.-C."/>
        </authorList>
    </citation>
    <scope>NUCLEOTIDE SEQUENCE [LARGE SCALE GENOMIC DNA]</scope>
    <source>
        <strain evidence="2 3">CC-CFT501</strain>
    </source>
</reference>
<evidence type="ECO:0000259" key="1">
    <source>
        <dbReference type="Pfam" id="PF00899"/>
    </source>
</evidence>
<dbReference type="Gene3D" id="3.40.50.720">
    <property type="entry name" value="NAD(P)-binding Rossmann-like Domain"/>
    <property type="match status" value="1"/>
</dbReference>
<feature type="domain" description="THIF-type NAD/FAD binding fold" evidence="1">
    <location>
        <begin position="30"/>
        <end position="168"/>
    </location>
</feature>
<gene>
    <name evidence="2" type="ORF">FHP08_02395</name>
</gene>
<evidence type="ECO:0000313" key="3">
    <source>
        <dbReference type="Proteomes" id="UP000321548"/>
    </source>
</evidence>
<dbReference type="Proteomes" id="UP000321548">
    <property type="component" value="Unassembled WGS sequence"/>
</dbReference>
<dbReference type="SUPFAM" id="SSF69572">
    <property type="entry name" value="Activating enzymes of the ubiquitin-like proteins"/>
    <property type="match status" value="1"/>
</dbReference>
<accession>A0A5C8P4V6</accession>
<dbReference type="PANTHER" id="PTHR43267:SF1">
    <property type="entry name" value="TRNA THREONYLCARBAMOYLADENOSINE DEHYDRATASE"/>
    <property type="match status" value="1"/>
</dbReference>
<dbReference type="CDD" id="cd00755">
    <property type="entry name" value="YgdL_like"/>
    <property type="match status" value="1"/>
</dbReference>
<sequence>MEAKPASAGAACPVEASAAAAPRRFSGVARVFGDEAFARIAAAHVCVIGLGGVGSWAAEALARSGVGRLTLIDLDHVAESNLNRQVLALDSTLGAAKVEAMRARIADIAPACRVSIVDDFVTPENAARLVPSDAIVVDAIDQVRAKVALVALCRERRQKLVVCGGAGGRHDPLRLRRDDLAGTKGDALLSSLRARLRREHGFPREPGKRFGVDAIYSDEHMAGGRASGVASQAGAAQADAPQWGGAGLSCAGYGSLVTVTATMGMAAAARALDLARAARR</sequence>
<proteinExistence type="predicted"/>
<dbReference type="AlphaFoldDB" id="A0A5C8P4V6"/>
<dbReference type="PANTHER" id="PTHR43267">
    <property type="entry name" value="TRNA THREONYLCARBAMOYLADENOSINE DEHYDRATASE"/>
    <property type="match status" value="1"/>
</dbReference>
<dbReference type="GO" id="GO:0061503">
    <property type="term" value="F:tRNA threonylcarbamoyladenosine dehydratase"/>
    <property type="evidence" value="ECO:0007669"/>
    <property type="project" value="TreeGrafter"/>
</dbReference>
<dbReference type="RefSeq" id="WP_147702690.1">
    <property type="nucleotide sequence ID" value="NZ_VDUY01000001.1"/>
</dbReference>
<organism evidence="2 3">
    <name type="scientific">Zeimonas arvi</name>
    <dbReference type="NCBI Taxonomy" id="2498847"/>
    <lineage>
        <taxon>Bacteria</taxon>
        <taxon>Pseudomonadati</taxon>
        <taxon>Pseudomonadota</taxon>
        <taxon>Betaproteobacteria</taxon>
        <taxon>Burkholderiales</taxon>
        <taxon>Burkholderiaceae</taxon>
        <taxon>Zeimonas</taxon>
    </lineage>
</organism>
<dbReference type="EMBL" id="VDUY01000001">
    <property type="protein sequence ID" value="TXL68550.1"/>
    <property type="molecule type" value="Genomic_DNA"/>
</dbReference>
<dbReference type="GO" id="GO:0008641">
    <property type="term" value="F:ubiquitin-like modifier activating enzyme activity"/>
    <property type="evidence" value="ECO:0007669"/>
    <property type="project" value="InterPro"/>
</dbReference>
<dbReference type="OrthoDB" id="9804150at2"/>
<comment type="caution">
    <text evidence="2">The sequence shown here is derived from an EMBL/GenBank/DDBJ whole genome shotgun (WGS) entry which is preliminary data.</text>
</comment>
<dbReference type="GO" id="GO:0061504">
    <property type="term" value="P:cyclic threonylcarbamoyladenosine biosynthetic process"/>
    <property type="evidence" value="ECO:0007669"/>
    <property type="project" value="TreeGrafter"/>
</dbReference>
<name>A0A5C8P4V6_9BURK</name>
<dbReference type="InterPro" id="IPR045886">
    <property type="entry name" value="ThiF/MoeB/HesA"/>
</dbReference>
<keyword evidence="3" id="KW-1185">Reference proteome</keyword>
<protein>
    <submittedName>
        <fullName evidence="2">tRNA threonylcarbamoyladenosine dehydratase</fullName>
    </submittedName>
</protein>
<evidence type="ECO:0000313" key="2">
    <source>
        <dbReference type="EMBL" id="TXL68550.1"/>
    </source>
</evidence>
<dbReference type="InterPro" id="IPR000594">
    <property type="entry name" value="ThiF_NAD_FAD-bd"/>
</dbReference>
<dbReference type="Pfam" id="PF00899">
    <property type="entry name" value="ThiF"/>
    <property type="match status" value="1"/>
</dbReference>